<dbReference type="GO" id="GO:0005525">
    <property type="term" value="F:GTP binding"/>
    <property type="evidence" value="ECO:0007669"/>
    <property type="project" value="UniProtKB-KW"/>
</dbReference>
<evidence type="ECO:0000313" key="8">
    <source>
        <dbReference type="Proteomes" id="UP000018542"/>
    </source>
</evidence>
<dbReference type="HOGENOM" id="CLU_043725_1_1_5"/>
<organism evidence="7 8">
    <name type="scientific">Hyphomicrobium nitrativorans NL23</name>
    <dbReference type="NCBI Taxonomy" id="1029756"/>
    <lineage>
        <taxon>Bacteria</taxon>
        <taxon>Pseudomonadati</taxon>
        <taxon>Pseudomonadota</taxon>
        <taxon>Alphaproteobacteria</taxon>
        <taxon>Hyphomicrobiales</taxon>
        <taxon>Hyphomicrobiaceae</taxon>
        <taxon>Hyphomicrobium</taxon>
    </lineage>
</organism>
<dbReference type="STRING" id="1029756.W911_14120"/>
<evidence type="ECO:0000256" key="5">
    <source>
        <dbReference type="ARBA" id="ARBA00023186"/>
    </source>
</evidence>
<keyword evidence="8" id="KW-1185">Reference proteome</keyword>
<dbReference type="InterPro" id="IPR003593">
    <property type="entry name" value="AAA+_ATPase"/>
</dbReference>
<dbReference type="Pfam" id="PF03308">
    <property type="entry name" value="MeaB"/>
    <property type="match status" value="1"/>
</dbReference>
<dbReference type="NCBIfam" id="TIGR00750">
    <property type="entry name" value="lao"/>
    <property type="match status" value="1"/>
</dbReference>
<evidence type="ECO:0000256" key="4">
    <source>
        <dbReference type="ARBA" id="ARBA00023134"/>
    </source>
</evidence>
<comment type="similarity">
    <text evidence="1">Belongs to the SIMIBI class G3E GTPase family. ArgK/MeaB subfamily.</text>
</comment>
<feature type="domain" description="AAA+ ATPase" evidence="6">
    <location>
        <begin position="75"/>
        <end position="299"/>
    </location>
</feature>
<reference evidence="7 8" key="1">
    <citation type="journal article" date="2014" name="Genome Announc.">
        <title>Complete Genome Sequence of Hyphomicrobium nitrativorans Strain NL23, a Denitrifying Bacterium Isolated from Biofilm of a Methanol-Fed Denitrification System Treating Seawater at the Montreal Biodome.</title>
        <authorList>
            <person name="Martineau C."/>
            <person name="Villeneuve C."/>
            <person name="Mauffrey F."/>
            <person name="Villemur R."/>
        </authorList>
    </citation>
    <scope>NUCLEOTIDE SEQUENCE [LARGE SCALE GENOMIC DNA]</scope>
    <source>
        <strain evidence="7">NL23</strain>
    </source>
</reference>
<evidence type="ECO:0000259" key="6">
    <source>
        <dbReference type="SMART" id="SM00382"/>
    </source>
</evidence>
<evidence type="ECO:0000313" key="7">
    <source>
        <dbReference type="EMBL" id="AHB49302.1"/>
    </source>
</evidence>
<keyword evidence="3" id="KW-0378">Hydrolase</keyword>
<evidence type="ECO:0000256" key="3">
    <source>
        <dbReference type="ARBA" id="ARBA00022801"/>
    </source>
</evidence>
<keyword evidence="5" id="KW-0143">Chaperone</keyword>
<dbReference type="PANTHER" id="PTHR43087:SF1">
    <property type="entry name" value="LAO_AO TRANSPORT SYSTEM ATPASE"/>
    <property type="match status" value="1"/>
</dbReference>
<keyword evidence="4" id="KW-0342">GTP-binding</keyword>
<dbReference type="Proteomes" id="UP000018542">
    <property type="component" value="Chromosome"/>
</dbReference>
<sequence>MQPDIFVRISADMDSMTQTAPPMPRSTLKLEAIPDLVARLRAGERRAIAAAVTELEKLSTSAPPLLEALQPHLGNALVVGFTGPPGAGKSTLVNAVIAHVRSQGGTVGVIAVDPSSPVSGGAILGDRIRMTAALDDDGVFVRSLASRGYLGGLSPAAVRVIDALDAAGFDLVLLETVGTGQNEMDVAEVADVRVVISAPGLGDDIQAMKSGLLEIADIMVVNKGDREGAELTLQQLLGALSIRSLRSAVPVLKTTATTGDGVPALVEKVREVGLQGADAGPMARRRRRARYLIARAAADVVARRVKEDSGREMDGLADEVLSGRTSPDAAARKLLARSG</sequence>
<dbReference type="InterPro" id="IPR005129">
    <property type="entry name" value="GTPase_ArgK"/>
</dbReference>
<gene>
    <name evidence="7" type="ORF">W911_14120</name>
</gene>
<evidence type="ECO:0000256" key="1">
    <source>
        <dbReference type="ARBA" id="ARBA00009625"/>
    </source>
</evidence>
<dbReference type="InterPro" id="IPR052040">
    <property type="entry name" value="GTPase/Isobutyryl-CoA_mutase"/>
</dbReference>
<protein>
    <submittedName>
        <fullName evidence="7">Transporter</fullName>
    </submittedName>
</protein>
<dbReference type="PATRIC" id="fig|1029756.8.peg.2938"/>
<dbReference type="SUPFAM" id="SSF52540">
    <property type="entry name" value="P-loop containing nucleoside triphosphate hydrolases"/>
    <property type="match status" value="1"/>
</dbReference>
<dbReference type="GO" id="GO:0003924">
    <property type="term" value="F:GTPase activity"/>
    <property type="evidence" value="ECO:0007669"/>
    <property type="project" value="InterPro"/>
</dbReference>
<dbReference type="SMART" id="SM00382">
    <property type="entry name" value="AAA"/>
    <property type="match status" value="1"/>
</dbReference>
<evidence type="ECO:0000256" key="2">
    <source>
        <dbReference type="ARBA" id="ARBA00022741"/>
    </source>
</evidence>
<keyword evidence="2" id="KW-0547">Nucleotide-binding</keyword>
<dbReference type="InterPro" id="IPR027417">
    <property type="entry name" value="P-loop_NTPase"/>
</dbReference>
<dbReference type="AlphaFoldDB" id="V5SFN9"/>
<dbReference type="KEGG" id="hni:W911_14120"/>
<proteinExistence type="inferred from homology"/>
<accession>V5SFN9</accession>
<name>V5SFN9_9HYPH</name>
<dbReference type="PANTHER" id="PTHR43087">
    <property type="entry name" value="LYSINE/ARGININE/ORNITHINE TRANSPORT SYSTEM KINASE"/>
    <property type="match status" value="1"/>
</dbReference>
<dbReference type="Gene3D" id="3.40.50.300">
    <property type="entry name" value="P-loop containing nucleotide triphosphate hydrolases"/>
    <property type="match status" value="1"/>
</dbReference>
<dbReference type="EMBL" id="CP006912">
    <property type="protein sequence ID" value="AHB49302.1"/>
    <property type="molecule type" value="Genomic_DNA"/>
</dbReference>